<proteinExistence type="predicted"/>
<organism evidence="2 3">
    <name type="scientific">Theobroma cacao</name>
    <name type="common">Cacao</name>
    <name type="synonym">Cocoa</name>
    <dbReference type="NCBI Taxonomy" id="3641"/>
    <lineage>
        <taxon>Eukaryota</taxon>
        <taxon>Viridiplantae</taxon>
        <taxon>Streptophyta</taxon>
        <taxon>Embryophyta</taxon>
        <taxon>Tracheophyta</taxon>
        <taxon>Spermatophyta</taxon>
        <taxon>Magnoliopsida</taxon>
        <taxon>eudicotyledons</taxon>
        <taxon>Gunneridae</taxon>
        <taxon>Pentapetalae</taxon>
        <taxon>rosids</taxon>
        <taxon>malvids</taxon>
        <taxon>Malvales</taxon>
        <taxon>Malvaceae</taxon>
        <taxon>Byttnerioideae</taxon>
        <taxon>Theobroma</taxon>
    </lineage>
</organism>
<dbReference type="Gramene" id="EOY16052">
    <property type="protein sequence ID" value="EOY16052"/>
    <property type="gene ID" value="TCM_034947"/>
</dbReference>
<name>A0A061FH58_THECC</name>
<protein>
    <recommendedName>
        <fullName evidence="1">Fibronectin type III-like domain-containing protein</fullName>
    </recommendedName>
</protein>
<accession>A0A061FH58</accession>
<evidence type="ECO:0000313" key="3">
    <source>
        <dbReference type="Proteomes" id="UP000026915"/>
    </source>
</evidence>
<keyword evidence="3" id="KW-1185">Reference proteome</keyword>
<dbReference type="EMBL" id="CM001886">
    <property type="protein sequence ID" value="EOY16052.1"/>
    <property type="molecule type" value="Genomic_DNA"/>
</dbReference>
<evidence type="ECO:0000313" key="2">
    <source>
        <dbReference type="EMBL" id="EOY16052.1"/>
    </source>
</evidence>
<sequence>MALSRQARVGSGNPMKQLIGFHKVNLKAGERAEIESERSHGEHLSRANDDGFRVIKDCGKQSV</sequence>
<feature type="domain" description="Fibronectin type III-like" evidence="1">
    <location>
        <begin position="10"/>
        <end position="50"/>
    </location>
</feature>
<dbReference type="AlphaFoldDB" id="A0A061FH58"/>
<dbReference type="InterPro" id="IPR026891">
    <property type="entry name" value="Fn3-like"/>
</dbReference>
<dbReference type="InParanoid" id="A0A061FH58"/>
<dbReference type="Proteomes" id="UP000026915">
    <property type="component" value="Chromosome 8"/>
</dbReference>
<reference evidence="2 3" key="1">
    <citation type="journal article" date="2013" name="Genome Biol.">
        <title>The genome sequence of the most widely cultivated cacao type and its use to identify candidate genes regulating pod color.</title>
        <authorList>
            <person name="Motamayor J.C."/>
            <person name="Mockaitis K."/>
            <person name="Schmutz J."/>
            <person name="Haiminen N."/>
            <person name="Iii D.L."/>
            <person name="Cornejo O."/>
            <person name="Findley S.D."/>
            <person name="Zheng P."/>
            <person name="Utro F."/>
            <person name="Royaert S."/>
            <person name="Saski C."/>
            <person name="Jenkins J."/>
            <person name="Podicheti R."/>
            <person name="Zhao M."/>
            <person name="Scheffler B.E."/>
            <person name="Stack J.C."/>
            <person name="Feltus F.A."/>
            <person name="Mustiga G.M."/>
            <person name="Amores F."/>
            <person name="Phillips W."/>
            <person name="Marelli J.P."/>
            <person name="May G.D."/>
            <person name="Shapiro H."/>
            <person name="Ma J."/>
            <person name="Bustamante C.D."/>
            <person name="Schnell R.J."/>
            <person name="Main D."/>
            <person name="Gilbert D."/>
            <person name="Parida L."/>
            <person name="Kuhn D.N."/>
        </authorList>
    </citation>
    <scope>NUCLEOTIDE SEQUENCE [LARGE SCALE GENOMIC DNA]</scope>
    <source>
        <strain evidence="3">cv. Matina 1-6</strain>
    </source>
</reference>
<gene>
    <name evidence="2" type="ORF">TCM_034947</name>
</gene>
<dbReference type="Pfam" id="PF14310">
    <property type="entry name" value="Fn3-like"/>
    <property type="match status" value="1"/>
</dbReference>
<evidence type="ECO:0000259" key="1">
    <source>
        <dbReference type="Pfam" id="PF14310"/>
    </source>
</evidence>
<dbReference type="HOGENOM" id="CLU_2890344_0_0_1"/>